<feature type="compositionally biased region" description="Low complexity" evidence="1">
    <location>
        <begin position="62"/>
        <end position="73"/>
    </location>
</feature>
<organism evidence="2 3">
    <name type="scientific">Stephania cephalantha</name>
    <dbReference type="NCBI Taxonomy" id="152367"/>
    <lineage>
        <taxon>Eukaryota</taxon>
        <taxon>Viridiplantae</taxon>
        <taxon>Streptophyta</taxon>
        <taxon>Embryophyta</taxon>
        <taxon>Tracheophyta</taxon>
        <taxon>Spermatophyta</taxon>
        <taxon>Magnoliopsida</taxon>
        <taxon>Ranunculales</taxon>
        <taxon>Menispermaceae</taxon>
        <taxon>Menispermoideae</taxon>
        <taxon>Cissampelideae</taxon>
        <taxon>Stephania</taxon>
    </lineage>
</organism>
<keyword evidence="3" id="KW-1185">Reference proteome</keyword>
<comment type="caution">
    <text evidence="2">The sequence shown here is derived from an EMBL/GenBank/DDBJ whole genome shotgun (WGS) entry which is preliminary data.</text>
</comment>
<evidence type="ECO:0000313" key="2">
    <source>
        <dbReference type="EMBL" id="KAK9104597.1"/>
    </source>
</evidence>
<evidence type="ECO:0000256" key="1">
    <source>
        <dbReference type="SAM" id="MobiDB-lite"/>
    </source>
</evidence>
<reference evidence="2 3" key="1">
    <citation type="submission" date="2024-01" db="EMBL/GenBank/DDBJ databases">
        <title>Genome assemblies of Stephania.</title>
        <authorList>
            <person name="Yang L."/>
        </authorList>
    </citation>
    <scope>NUCLEOTIDE SEQUENCE [LARGE SCALE GENOMIC DNA]</scope>
    <source>
        <strain evidence="2">JXDWG</strain>
        <tissue evidence="2">Leaf</tissue>
    </source>
</reference>
<gene>
    <name evidence="2" type="ORF">Scep_021441</name>
</gene>
<protein>
    <submittedName>
        <fullName evidence="2">Uncharacterized protein</fullName>
    </submittedName>
</protein>
<feature type="region of interest" description="Disordered" evidence="1">
    <location>
        <begin position="132"/>
        <end position="169"/>
    </location>
</feature>
<feature type="compositionally biased region" description="Acidic residues" evidence="1">
    <location>
        <begin position="13"/>
        <end position="51"/>
    </location>
</feature>
<accession>A0AAP0F900</accession>
<feature type="compositionally biased region" description="Low complexity" evidence="1">
    <location>
        <begin position="133"/>
        <end position="146"/>
    </location>
</feature>
<name>A0AAP0F900_9MAGN</name>
<feature type="region of interest" description="Disordered" evidence="1">
    <location>
        <begin position="1"/>
        <end position="73"/>
    </location>
</feature>
<proteinExistence type="predicted"/>
<sequence>MTRPDSLTRSENEGNEESDSEEQEEEKEEENEEEEEKIEDKDEEEKEEDVLEQVVKQRESAKGCGSKAKAAISSMNSVLESAADDSLMPFLVRRAVDVETTWNALTPSEGDRASTLKIADEVLKHLIIIGVPAPSSTPTSSASQSQRLSKPRDGGLLKNKGKAPTTFQR</sequence>
<evidence type="ECO:0000313" key="3">
    <source>
        <dbReference type="Proteomes" id="UP001419268"/>
    </source>
</evidence>
<dbReference type="Proteomes" id="UP001419268">
    <property type="component" value="Unassembled WGS sequence"/>
</dbReference>
<dbReference type="EMBL" id="JBBNAG010000009">
    <property type="protein sequence ID" value="KAK9104597.1"/>
    <property type="molecule type" value="Genomic_DNA"/>
</dbReference>
<dbReference type="AlphaFoldDB" id="A0AAP0F900"/>
<feature type="compositionally biased region" description="Basic and acidic residues" evidence="1">
    <location>
        <begin position="1"/>
        <end position="12"/>
    </location>
</feature>